<comment type="subcellular location">
    <subcellularLocation>
        <location evidence="1 8">Cell membrane</location>
        <topology evidence="1 8">Multi-pass membrane protein</topology>
    </subcellularLocation>
</comment>
<keyword evidence="4" id="KW-1003">Cell membrane</keyword>
<keyword evidence="5 8" id="KW-0812">Transmembrane</keyword>
<evidence type="ECO:0000313" key="10">
    <source>
        <dbReference type="EMBL" id="EPN60291.1"/>
    </source>
</evidence>
<dbReference type="Pfam" id="PF00528">
    <property type="entry name" value="BPD_transp_1"/>
    <property type="match status" value="1"/>
</dbReference>
<dbReference type="CDD" id="cd06261">
    <property type="entry name" value="TM_PBP2"/>
    <property type="match status" value="1"/>
</dbReference>
<evidence type="ECO:0000256" key="1">
    <source>
        <dbReference type="ARBA" id="ARBA00004651"/>
    </source>
</evidence>
<keyword evidence="6 8" id="KW-1133">Transmembrane helix</keyword>
<feature type="transmembrane region" description="Helical" evidence="8">
    <location>
        <begin position="18"/>
        <end position="41"/>
    </location>
</feature>
<feature type="non-terminal residue" evidence="10">
    <location>
        <position position="1"/>
    </location>
</feature>
<dbReference type="InterPro" id="IPR000515">
    <property type="entry name" value="MetI-like"/>
</dbReference>
<dbReference type="PATRIC" id="fig|1194404.4.peg.1645"/>
<dbReference type="PANTHER" id="PTHR43848:SF2">
    <property type="entry name" value="PUTRESCINE TRANSPORT SYSTEM PERMEASE PROTEIN POTI"/>
    <property type="match status" value="1"/>
</dbReference>
<feature type="transmembrane region" description="Helical" evidence="8">
    <location>
        <begin position="76"/>
        <end position="97"/>
    </location>
</feature>
<evidence type="ECO:0000256" key="6">
    <source>
        <dbReference type="ARBA" id="ARBA00022989"/>
    </source>
</evidence>
<dbReference type="PROSITE" id="PS50928">
    <property type="entry name" value="ABC_TM1"/>
    <property type="match status" value="1"/>
</dbReference>
<evidence type="ECO:0000256" key="8">
    <source>
        <dbReference type="RuleBase" id="RU363032"/>
    </source>
</evidence>
<evidence type="ECO:0000313" key="11">
    <source>
        <dbReference type="Proteomes" id="UP000015729"/>
    </source>
</evidence>
<protein>
    <submittedName>
        <fullName evidence="10">Binding-protein dependent transport system inner membrane protein</fullName>
    </submittedName>
</protein>
<evidence type="ECO:0000256" key="3">
    <source>
        <dbReference type="ARBA" id="ARBA00022448"/>
    </source>
</evidence>
<feature type="domain" description="ABC transmembrane type-1" evidence="9">
    <location>
        <begin position="1"/>
        <end position="95"/>
    </location>
</feature>
<evidence type="ECO:0000256" key="2">
    <source>
        <dbReference type="ARBA" id="ARBA00007069"/>
    </source>
</evidence>
<reference evidence="10 11" key="1">
    <citation type="journal article" date="2013" name="PLoS Pathog.">
        <title>Genomic analysis of the Kiwifruit pathogen Pseudomonas syringae pv. actinidiae provides insight into the origins of an emergent plant disease.</title>
        <authorList>
            <person name="McCann H.C."/>
            <person name="Rikkerink E.H."/>
            <person name="Bertels F."/>
            <person name="Fiers M."/>
            <person name="Lu A."/>
            <person name="Rees-George J."/>
            <person name="Andersen M.T."/>
            <person name="Gleave A.P."/>
            <person name="Haubold B."/>
            <person name="Wohlers M.W."/>
            <person name="Guttman D.S."/>
            <person name="Wang P.W."/>
            <person name="Straub C."/>
            <person name="Vanneste J.L."/>
            <person name="Rainey P.B."/>
            <person name="Templeton M.D."/>
        </authorList>
    </citation>
    <scope>NUCLEOTIDE SEQUENCE [LARGE SCALE GENOMIC DNA]</scope>
    <source>
        <strain evidence="10 11">ICMP 18807</strain>
    </source>
</reference>
<evidence type="ECO:0000256" key="5">
    <source>
        <dbReference type="ARBA" id="ARBA00022692"/>
    </source>
</evidence>
<dbReference type="SUPFAM" id="SSF161098">
    <property type="entry name" value="MetI-like"/>
    <property type="match status" value="1"/>
</dbReference>
<dbReference type="Gene3D" id="1.10.3720.10">
    <property type="entry name" value="MetI-like"/>
    <property type="match status" value="1"/>
</dbReference>
<dbReference type="GO" id="GO:0005886">
    <property type="term" value="C:plasma membrane"/>
    <property type="evidence" value="ECO:0007669"/>
    <property type="project" value="UniProtKB-SubCell"/>
</dbReference>
<accession>S6UXS2</accession>
<dbReference type="GO" id="GO:0055085">
    <property type="term" value="P:transmembrane transport"/>
    <property type="evidence" value="ECO:0007669"/>
    <property type="project" value="InterPro"/>
</dbReference>
<comment type="caution">
    <text evidence="10">The sequence shown here is derived from an EMBL/GenBank/DDBJ whole genome shotgun (WGS) entry which is preliminary data.</text>
</comment>
<dbReference type="PANTHER" id="PTHR43848">
    <property type="entry name" value="PUTRESCINE TRANSPORT SYSTEM PERMEASE PROTEIN POTI"/>
    <property type="match status" value="1"/>
</dbReference>
<evidence type="ECO:0000259" key="9">
    <source>
        <dbReference type="PROSITE" id="PS50928"/>
    </source>
</evidence>
<evidence type="ECO:0000256" key="4">
    <source>
        <dbReference type="ARBA" id="ARBA00022475"/>
    </source>
</evidence>
<proteinExistence type="inferred from homology"/>
<organism evidence="10 11">
    <name type="scientific">Pseudomonas syringae pv. actinidiae ICMP 18807</name>
    <dbReference type="NCBI Taxonomy" id="1194404"/>
    <lineage>
        <taxon>Bacteria</taxon>
        <taxon>Pseudomonadati</taxon>
        <taxon>Pseudomonadota</taxon>
        <taxon>Gammaproteobacteria</taxon>
        <taxon>Pseudomonadales</taxon>
        <taxon>Pseudomonadaceae</taxon>
        <taxon>Pseudomonas</taxon>
        <taxon>Pseudomonas syringae</taxon>
    </lineage>
</organism>
<keyword evidence="7 8" id="KW-0472">Membrane</keyword>
<name>S6UXS2_PSESF</name>
<comment type="similarity">
    <text evidence="2">Belongs to the binding-protein-dependent transport system permease family. CysTW subfamily.</text>
</comment>
<dbReference type="EMBL" id="AOKG01000496">
    <property type="protein sequence ID" value="EPN60291.1"/>
    <property type="molecule type" value="Genomic_DNA"/>
</dbReference>
<gene>
    <name evidence="10" type="ORF">A244_07875</name>
</gene>
<dbReference type="AlphaFoldDB" id="S6UXS2"/>
<sequence length="132" mass="14232">DLSIEEAAMDLGARPWKVFFLITIPMIAPSLAAGGMMSFALSLDDLVLASFVSGPGSTTLPMEVFSAVRLGVKPEINAVASLILLAVSLATFLVWFFTRRAENNRKRAIQQAIEESAADAWKQPDPRRAPAA</sequence>
<dbReference type="InterPro" id="IPR035906">
    <property type="entry name" value="MetI-like_sf"/>
</dbReference>
<evidence type="ECO:0000256" key="7">
    <source>
        <dbReference type="ARBA" id="ARBA00023136"/>
    </source>
</evidence>
<dbReference type="InterPro" id="IPR051789">
    <property type="entry name" value="Bact_Polyamine_Transport"/>
</dbReference>
<keyword evidence="3 8" id="KW-0813">Transport</keyword>
<dbReference type="Proteomes" id="UP000015729">
    <property type="component" value="Unassembled WGS sequence"/>
</dbReference>